<proteinExistence type="predicted"/>
<accession>A0A3B0V9G3</accession>
<reference evidence="1" key="1">
    <citation type="submission" date="2018-06" db="EMBL/GenBank/DDBJ databases">
        <authorList>
            <person name="Zhirakovskaya E."/>
        </authorList>
    </citation>
    <scope>NUCLEOTIDE SEQUENCE</scope>
</reference>
<organism evidence="1">
    <name type="scientific">hydrothermal vent metagenome</name>
    <dbReference type="NCBI Taxonomy" id="652676"/>
    <lineage>
        <taxon>unclassified sequences</taxon>
        <taxon>metagenomes</taxon>
        <taxon>ecological metagenomes</taxon>
    </lineage>
</organism>
<sequence>MDETTLDCLEFGSVIGRLAELAVTGPGRELALRLAPLATLAAVNEGYRELNEASLLAVSGMRLPLAGISSLSPLLKKLEKEGAYLIPEELLKVRETLAALAALAGFTSSREYA</sequence>
<dbReference type="AlphaFoldDB" id="A0A3B0V9G3"/>
<feature type="non-terminal residue" evidence="1">
    <location>
        <position position="113"/>
    </location>
</feature>
<dbReference type="EMBL" id="UOEZ01000026">
    <property type="protein sequence ID" value="VAW35442.1"/>
    <property type="molecule type" value="Genomic_DNA"/>
</dbReference>
<evidence type="ECO:0000313" key="1">
    <source>
        <dbReference type="EMBL" id="VAW35442.1"/>
    </source>
</evidence>
<name>A0A3B0V9G3_9ZZZZ</name>
<protein>
    <submittedName>
        <fullName evidence="1">Uncharacterized protein</fullName>
    </submittedName>
</protein>
<gene>
    <name evidence="1" type="ORF">MNBD_DELTA02-565</name>
</gene>